<dbReference type="Pfam" id="PF22725">
    <property type="entry name" value="GFO_IDH_MocA_C3"/>
    <property type="match status" value="1"/>
</dbReference>
<dbReference type="KEGG" id="caul:KCG34_17925"/>
<dbReference type="Gene3D" id="3.40.50.720">
    <property type="entry name" value="NAD(P)-binding Rossmann-like Domain"/>
    <property type="match status" value="1"/>
</dbReference>
<dbReference type="GO" id="GO:0000166">
    <property type="term" value="F:nucleotide binding"/>
    <property type="evidence" value="ECO:0007669"/>
    <property type="project" value="InterPro"/>
</dbReference>
<dbReference type="SUPFAM" id="SSF51735">
    <property type="entry name" value="NAD(P)-binding Rossmann-fold domains"/>
    <property type="match status" value="1"/>
</dbReference>
<dbReference type="SUPFAM" id="SSF55347">
    <property type="entry name" value="Glyceraldehyde-3-phosphate dehydrogenase-like, C-terminal domain"/>
    <property type="match status" value="1"/>
</dbReference>
<protein>
    <submittedName>
        <fullName evidence="3">Gfo/Idh/MocA family oxidoreductase</fullName>
    </submittedName>
</protein>
<feature type="domain" description="Gfo/Idh/MocA-like oxidoreductase N-terminal" evidence="1">
    <location>
        <begin position="5"/>
        <end position="118"/>
    </location>
</feature>
<dbReference type="RefSeq" id="WP_211936987.1">
    <property type="nucleotide sequence ID" value="NZ_CP073078.1"/>
</dbReference>
<feature type="domain" description="GFO/IDH/MocA-like oxidoreductase" evidence="2">
    <location>
        <begin position="135"/>
        <end position="290"/>
    </location>
</feature>
<evidence type="ECO:0000259" key="2">
    <source>
        <dbReference type="Pfam" id="PF22725"/>
    </source>
</evidence>
<dbReference type="Pfam" id="PF01408">
    <property type="entry name" value="GFO_IDH_MocA"/>
    <property type="match status" value="1"/>
</dbReference>
<sequence>MKTYRIGVIGLGQRIAHVLAAMAEVGWSLDLAGYADPMPIGLPILDEAGIAPGRAFADEKALLAAGPFDLVMIGSPNHLHLTHLLAAFEAGWPIFAEKPIVRTEAESCELARRLARGGVPPLHIGLVMRSMPIVREVIARVDGGQLGQVVSIDATEHLPPEHGGYLARNWRRRQDWGGSYLLDKVCHDFDIFGRLAGARAERVASFGGRRIFTPERAEARRTYDDGSEAFLMSDPGWAGSNDAFQSDMDVTDHQVALVEYQNGVRLAFHSNTLTGLQERRWYIAGTEATLLADLVRNKLMIRSPLDRVKPERIDFGNRTGDNHNGADQAMALDLLASLEGRAAFPVTAHDSLEAGLTVMAIDRAMDERRMVECAPMWAAYDAARKG</sequence>
<reference evidence="3" key="1">
    <citation type="submission" date="2021-04" db="EMBL/GenBank/DDBJ databases">
        <title>The complete genome sequence of Caulobacter sp. S6.</title>
        <authorList>
            <person name="Tang Y."/>
            <person name="Ouyang W."/>
            <person name="Liu Q."/>
            <person name="Huang B."/>
            <person name="Guo Z."/>
            <person name="Lei P."/>
        </authorList>
    </citation>
    <scope>NUCLEOTIDE SEQUENCE</scope>
    <source>
        <strain evidence="3">S6</strain>
    </source>
</reference>
<gene>
    <name evidence="3" type="ORF">KCG34_17925</name>
</gene>
<accession>A0A975FX65</accession>
<evidence type="ECO:0000313" key="4">
    <source>
        <dbReference type="Proteomes" id="UP000676409"/>
    </source>
</evidence>
<keyword evidence="4" id="KW-1185">Reference proteome</keyword>
<dbReference type="Gene3D" id="3.30.360.10">
    <property type="entry name" value="Dihydrodipicolinate Reductase, domain 2"/>
    <property type="match status" value="1"/>
</dbReference>
<proteinExistence type="predicted"/>
<dbReference type="EMBL" id="CP073078">
    <property type="protein sequence ID" value="QUD86935.1"/>
    <property type="molecule type" value="Genomic_DNA"/>
</dbReference>
<dbReference type="InterPro" id="IPR055170">
    <property type="entry name" value="GFO_IDH_MocA-like_dom"/>
</dbReference>
<dbReference type="Proteomes" id="UP000676409">
    <property type="component" value="Chromosome"/>
</dbReference>
<dbReference type="AlphaFoldDB" id="A0A975FX65"/>
<dbReference type="PANTHER" id="PTHR43377:SF2">
    <property type="entry name" value="BINDING ROSSMANN FOLD OXIDOREDUCTASE, PUTATIVE (AFU_ORTHOLOGUE AFUA_4G00560)-RELATED"/>
    <property type="match status" value="1"/>
</dbReference>
<dbReference type="PANTHER" id="PTHR43377">
    <property type="entry name" value="BILIVERDIN REDUCTASE A"/>
    <property type="match status" value="1"/>
</dbReference>
<dbReference type="InterPro" id="IPR051450">
    <property type="entry name" value="Gfo/Idh/MocA_Oxidoreductases"/>
</dbReference>
<organism evidence="3 4">
    <name type="scientific">Phenylobacterium montanum</name>
    <dbReference type="NCBI Taxonomy" id="2823693"/>
    <lineage>
        <taxon>Bacteria</taxon>
        <taxon>Pseudomonadati</taxon>
        <taxon>Pseudomonadota</taxon>
        <taxon>Alphaproteobacteria</taxon>
        <taxon>Caulobacterales</taxon>
        <taxon>Caulobacteraceae</taxon>
        <taxon>Phenylobacterium</taxon>
    </lineage>
</organism>
<evidence type="ECO:0000313" key="3">
    <source>
        <dbReference type="EMBL" id="QUD86935.1"/>
    </source>
</evidence>
<evidence type="ECO:0000259" key="1">
    <source>
        <dbReference type="Pfam" id="PF01408"/>
    </source>
</evidence>
<dbReference type="InterPro" id="IPR036291">
    <property type="entry name" value="NAD(P)-bd_dom_sf"/>
</dbReference>
<name>A0A975FX65_9CAUL</name>
<dbReference type="InterPro" id="IPR000683">
    <property type="entry name" value="Gfo/Idh/MocA-like_OxRdtase_N"/>
</dbReference>